<dbReference type="GO" id="GO:0016747">
    <property type="term" value="F:acyltransferase activity, transferring groups other than amino-acyl groups"/>
    <property type="evidence" value="ECO:0007669"/>
    <property type="project" value="InterPro"/>
</dbReference>
<dbReference type="Gene3D" id="3.40.630.30">
    <property type="match status" value="1"/>
</dbReference>
<evidence type="ECO:0000313" key="3">
    <source>
        <dbReference type="Proteomes" id="UP000184267"/>
    </source>
</evidence>
<evidence type="ECO:0000313" key="2">
    <source>
        <dbReference type="EMBL" id="OJT02501.1"/>
    </source>
</evidence>
<organism evidence="2 3">
    <name type="scientific">Trametes pubescens</name>
    <name type="common">White-rot fungus</name>
    <dbReference type="NCBI Taxonomy" id="154538"/>
    <lineage>
        <taxon>Eukaryota</taxon>
        <taxon>Fungi</taxon>
        <taxon>Dikarya</taxon>
        <taxon>Basidiomycota</taxon>
        <taxon>Agaricomycotina</taxon>
        <taxon>Agaricomycetes</taxon>
        <taxon>Polyporales</taxon>
        <taxon>Polyporaceae</taxon>
        <taxon>Trametes</taxon>
    </lineage>
</organism>
<reference evidence="2 3" key="1">
    <citation type="submission" date="2016-10" db="EMBL/GenBank/DDBJ databases">
        <title>Genome sequence of the basidiomycete white-rot fungus Trametes pubescens.</title>
        <authorList>
            <person name="Makela M.R."/>
            <person name="Granchi Z."/>
            <person name="Peng M."/>
            <person name="De Vries R.P."/>
            <person name="Grigoriev I."/>
            <person name="Riley R."/>
            <person name="Hilden K."/>
        </authorList>
    </citation>
    <scope>NUCLEOTIDE SEQUENCE [LARGE SCALE GENOMIC DNA]</scope>
    <source>
        <strain evidence="2 3">FBCC735</strain>
    </source>
</reference>
<dbReference type="Pfam" id="PF00583">
    <property type="entry name" value="Acetyltransf_1"/>
    <property type="match status" value="1"/>
</dbReference>
<protein>
    <recommendedName>
        <fullName evidence="1">N-acetyltransferase domain-containing protein</fullName>
    </recommendedName>
</protein>
<dbReference type="CDD" id="cd04301">
    <property type="entry name" value="NAT_SF"/>
    <property type="match status" value="1"/>
</dbReference>
<gene>
    <name evidence="2" type="ORF">TRAPUB_6973</name>
</gene>
<dbReference type="OrthoDB" id="2019666at2759"/>
<dbReference type="InterPro" id="IPR000182">
    <property type="entry name" value="GNAT_dom"/>
</dbReference>
<dbReference type="Proteomes" id="UP000184267">
    <property type="component" value="Unassembled WGS sequence"/>
</dbReference>
<dbReference type="AlphaFoldDB" id="A0A1M2V4J2"/>
<accession>A0A1M2V4J2</accession>
<name>A0A1M2V4J2_TRAPU</name>
<sequence>METSYTFQLLDGPHITDEQLKACATLFSNNYGVWAPDAPAPLKPGGRVRMSAAKLRKECLSDLDKSLIVTCSLEGELVGHACVTKWSYQRAYVGWVTQLVVDSRHRRRHIATNMLRMLKQHHPWVDDVTIIGIASSHPAACNSLCNIFDGNTRDVDLPFITLHAAAVLACSPIPYLSAAPPCGALAGSPGNSYSANTSFFVDHAEPLGILQLYVKDDKWAFGELLPGHEFLVLTPVPGHR</sequence>
<evidence type="ECO:0000259" key="1">
    <source>
        <dbReference type="Pfam" id="PF00583"/>
    </source>
</evidence>
<dbReference type="InterPro" id="IPR016181">
    <property type="entry name" value="Acyl_CoA_acyltransferase"/>
</dbReference>
<dbReference type="STRING" id="154538.A0A1M2V4J2"/>
<proteinExistence type="predicted"/>
<feature type="domain" description="N-acetyltransferase" evidence="1">
    <location>
        <begin position="56"/>
        <end position="121"/>
    </location>
</feature>
<dbReference type="OMA" id="NVCWITQ"/>
<dbReference type="EMBL" id="MNAD01001666">
    <property type="protein sequence ID" value="OJT02501.1"/>
    <property type="molecule type" value="Genomic_DNA"/>
</dbReference>
<dbReference type="SUPFAM" id="SSF55729">
    <property type="entry name" value="Acyl-CoA N-acyltransferases (Nat)"/>
    <property type="match status" value="1"/>
</dbReference>
<keyword evidence="3" id="KW-1185">Reference proteome</keyword>
<comment type="caution">
    <text evidence="2">The sequence shown here is derived from an EMBL/GenBank/DDBJ whole genome shotgun (WGS) entry which is preliminary data.</text>
</comment>